<comment type="caution">
    <text evidence="7">The sequence shown here is derived from an EMBL/GenBank/DDBJ whole genome shotgun (WGS) entry which is preliminary data.</text>
</comment>
<dbReference type="EMBL" id="JBHULV010000028">
    <property type="protein sequence ID" value="MFD2731863.1"/>
    <property type="molecule type" value="Genomic_DNA"/>
</dbReference>
<dbReference type="PANTHER" id="PTHR43026:SF1">
    <property type="entry name" value="2-HYDROXYACID DEHYDROGENASE HOMOLOG 1-RELATED"/>
    <property type="match status" value="1"/>
</dbReference>
<dbReference type="PANTHER" id="PTHR43026">
    <property type="entry name" value="2-HYDROXYACID DEHYDROGENASE HOMOLOG 1-RELATED"/>
    <property type="match status" value="1"/>
</dbReference>
<evidence type="ECO:0000256" key="1">
    <source>
        <dbReference type="ARBA" id="ARBA00005854"/>
    </source>
</evidence>
<keyword evidence="8" id="KW-1185">Reference proteome</keyword>
<evidence type="ECO:0000256" key="2">
    <source>
        <dbReference type="ARBA" id="ARBA00023002"/>
    </source>
</evidence>
<name>A0ABW5TS11_9SPHI</name>
<feature type="domain" description="D-isomer specific 2-hydroxyacid dehydrogenase catalytic" evidence="5">
    <location>
        <begin position="9"/>
        <end position="320"/>
    </location>
</feature>
<dbReference type="Gene3D" id="3.40.50.720">
    <property type="entry name" value="NAD(P)-binding Rossmann-like Domain"/>
    <property type="match status" value="2"/>
</dbReference>
<feature type="domain" description="D-isomer specific 2-hydroxyacid dehydrogenase NAD-binding" evidence="6">
    <location>
        <begin position="109"/>
        <end position="294"/>
    </location>
</feature>
<dbReference type="PROSITE" id="PS00671">
    <property type="entry name" value="D_2_HYDROXYACID_DH_3"/>
    <property type="match status" value="1"/>
</dbReference>
<keyword evidence="2 4" id="KW-0560">Oxidoreductase</keyword>
<dbReference type="SUPFAM" id="SSF51735">
    <property type="entry name" value="NAD(P)-binding Rossmann-fold domains"/>
    <property type="match status" value="1"/>
</dbReference>
<evidence type="ECO:0000259" key="6">
    <source>
        <dbReference type="Pfam" id="PF02826"/>
    </source>
</evidence>
<evidence type="ECO:0000313" key="8">
    <source>
        <dbReference type="Proteomes" id="UP001597546"/>
    </source>
</evidence>
<dbReference type="InterPro" id="IPR058205">
    <property type="entry name" value="D-LDH-like"/>
</dbReference>
<keyword evidence="3" id="KW-0520">NAD</keyword>
<evidence type="ECO:0000256" key="3">
    <source>
        <dbReference type="ARBA" id="ARBA00023027"/>
    </source>
</evidence>
<organism evidence="7 8">
    <name type="scientific">Pedobacter alpinus</name>
    <dbReference type="NCBI Taxonomy" id="1590643"/>
    <lineage>
        <taxon>Bacteria</taxon>
        <taxon>Pseudomonadati</taxon>
        <taxon>Bacteroidota</taxon>
        <taxon>Sphingobacteriia</taxon>
        <taxon>Sphingobacteriales</taxon>
        <taxon>Sphingobacteriaceae</taxon>
        <taxon>Pedobacter</taxon>
    </lineage>
</organism>
<reference evidence="8" key="1">
    <citation type="journal article" date="2019" name="Int. J. Syst. Evol. Microbiol.">
        <title>The Global Catalogue of Microorganisms (GCM) 10K type strain sequencing project: providing services to taxonomists for standard genome sequencing and annotation.</title>
        <authorList>
            <consortium name="The Broad Institute Genomics Platform"/>
            <consortium name="The Broad Institute Genome Sequencing Center for Infectious Disease"/>
            <person name="Wu L."/>
            <person name="Ma J."/>
        </authorList>
    </citation>
    <scope>NUCLEOTIDE SEQUENCE [LARGE SCALE GENOMIC DNA]</scope>
    <source>
        <strain evidence="8">KCTC 42456</strain>
    </source>
</reference>
<dbReference type="Pfam" id="PF00389">
    <property type="entry name" value="2-Hacid_dh"/>
    <property type="match status" value="1"/>
</dbReference>
<dbReference type="EC" id="1.1.1.28" evidence="7"/>
<accession>A0ABW5TS11</accession>
<dbReference type="InterPro" id="IPR036291">
    <property type="entry name" value="NAD(P)-bd_dom_sf"/>
</dbReference>
<evidence type="ECO:0000256" key="4">
    <source>
        <dbReference type="RuleBase" id="RU003719"/>
    </source>
</evidence>
<dbReference type="CDD" id="cd12183">
    <property type="entry name" value="LDH_like_2"/>
    <property type="match status" value="1"/>
</dbReference>
<dbReference type="InterPro" id="IPR006139">
    <property type="entry name" value="D-isomer_2_OHA_DH_cat_dom"/>
</dbReference>
<sequence length="342" mass="37701">MKAVVYSSKSFEKEYLAKANHKKHDITLISNPLGIDTASFSEGKDAVIVFTNDDVSAPVIEKLKKFGIKYIATRSVGTDHIDKEAASAAGIKIANVPNYSPQSIAEHAIALILALNRKTIIAHQNAQIFDFRLDHLQGFTLYQKTVGLIGFGKIALCLANILNGFGCKVLIYDPYVNHIPANVIKVSLDELYQQSDIISLHTPLNTETKYTINNQSIKKMQDGVMLINTGRGALVNTKHLLNALKTGKIGFYGADVYENEKALFFEDHSKDVVKDELLQELLTQPNVIITPHQAFLTTEALQEIANKTIKNLDMWQANKCVGDACACANSCRTEKAILKPNA</sequence>
<protein>
    <submittedName>
        <fullName evidence="7">2-hydroxyacid dehydrogenase</fullName>
        <ecNumber evidence="7">1.1.1.28</ecNumber>
    </submittedName>
</protein>
<comment type="similarity">
    <text evidence="1 4">Belongs to the D-isomer specific 2-hydroxyacid dehydrogenase family.</text>
</comment>
<dbReference type="SUPFAM" id="SSF52283">
    <property type="entry name" value="Formate/glycerate dehydrogenase catalytic domain-like"/>
    <property type="match status" value="1"/>
</dbReference>
<dbReference type="Pfam" id="PF02826">
    <property type="entry name" value="2-Hacid_dh_C"/>
    <property type="match status" value="1"/>
</dbReference>
<proteinExistence type="inferred from homology"/>
<evidence type="ECO:0000313" key="7">
    <source>
        <dbReference type="EMBL" id="MFD2731863.1"/>
    </source>
</evidence>
<dbReference type="GO" id="GO:0008720">
    <property type="term" value="F:D-lactate dehydrogenase (NAD+) activity"/>
    <property type="evidence" value="ECO:0007669"/>
    <property type="project" value="UniProtKB-EC"/>
</dbReference>
<dbReference type="RefSeq" id="WP_379043457.1">
    <property type="nucleotide sequence ID" value="NZ_JBHSKW010000032.1"/>
</dbReference>
<dbReference type="InterPro" id="IPR029753">
    <property type="entry name" value="D-isomer_DH_CS"/>
</dbReference>
<gene>
    <name evidence="7" type="ORF">ACFSSE_09100</name>
</gene>
<evidence type="ECO:0000259" key="5">
    <source>
        <dbReference type="Pfam" id="PF00389"/>
    </source>
</evidence>
<dbReference type="InterPro" id="IPR006140">
    <property type="entry name" value="D-isomer_DH_NAD-bd"/>
</dbReference>
<dbReference type="Proteomes" id="UP001597546">
    <property type="component" value="Unassembled WGS sequence"/>
</dbReference>